<dbReference type="Proteomes" id="UP001173802">
    <property type="component" value="Unassembled WGS sequence"/>
</dbReference>
<reference evidence="1 2" key="1">
    <citation type="journal article" date="2023" name="Microorganisms">
        <title>Isolation and Genomic Characteristics of Cat-Borne Campylobacter felis sp. nov. and Sheep-Borne Campylobacter ovis sp. nov.</title>
        <authorList>
            <person name="Wang H."/>
            <person name="Li Y."/>
            <person name="Gu Y."/>
            <person name="Zhou G."/>
            <person name="Chen X."/>
            <person name="Zhang X."/>
            <person name="Shao Z."/>
            <person name="Zhang J."/>
            <person name="Zhang M."/>
        </authorList>
    </citation>
    <scope>NUCLEOTIDE SEQUENCE [LARGE SCALE GENOMIC DNA]</scope>
    <source>
        <strain evidence="1 2">XJK30-2</strain>
    </source>
</reference>
<protein>
    <submittedName>
        <fullName evidence="1">PBECR2 nuclease fold domain-containing protein</fullName>
    </submittedName>
</protein>
<name>A0ACC6FUV0_9HELI</name>
<gene>
    <name evidence="1" type="ORF">NYG90_10460</name>
</gene>
<evidence type="ECO:0000313" key="1">
    <source>
        <dbReference type="EMBL" id="MDL0083076.1"/>
    </source>
</evidence>
<accession>A0ACC6FUV0</accession>
<proteinExistence type="predicted"/>
<keyword evidence="2" id="KW-1185">Reference proteome</keyword>
<comment type="caution">
    <text evidence="1">The sequence shown here is derived from an EMBL/GenBank/DDBJ whole genome shotgun (WGS) entry which is preliminary data.</text>
</comment>
<organism evidence="1 2">
    <name type="scientific">Helicobacter zhangjianzhongii</name>
    <dbReference type="NCBI Taxonomy" id="2974574"/>
    <lineage>
        <taxon>Bacteria</taxon>
        <taxon>Pseudomonadati</taxon>
        <taxon>Campylobacterota</taxon>
        <taxon>Epsilonproteobacteria</taxon>
        <taxon>Campylobacterales</taxon>
        <taxon>Helicobacteraceae</taxon>
        <taxon>Helicobacter</taxon>
    </lineage>
</organism>
<sequence length="1847" mass="209567">MYCLEKLQRELAYFFDMDLRELPRVQDLLKQKGYTQIQKGDEIIKLEPSTPNQKTPYTDTQGHTHQIPADIAQKWLETFGLKDLQESYTPQFSEQVAQALEPILQGEQITLSANSLVKLIQRDRAEFLPYIKETLETPNAVVRQVDGAIIFAKDYRDEKLGKFFASVSKNDNGEWVISSNAPKNLNNLQNKIKEGGEVLYSDLPELPIIAKPDLTAKALNSEANLSDIIPHTAQEKPKWSKADQKAWKAAKLAETRAKAQELQAKLQPIYDEVRPIIIEAQNIAKTKNLEKNAAAKEKYDELHKKARQIATPKLEQFYPELEKHGLETSLKDFFHHPETAQIQVTPMQNSNLKWKNKERGEQGLKGSAKYREQALEKLSEKSYIDRLEPATKAENPLTQLHGLKYEILKDLHKAKRYAKQGGTSYETYTRYASRASDELDIIEQAIRELKNAIVPKPKRAEQVRSKVQDFIKWRDEVRFDVDYLLGLESDGTRHALEYLRDLPTPTKHHASFVKDLQEQIHKHFDTDPTPPTPPSTPTPADTPKVDSSEIKELSTKTTSKLTKEQLEALPLATPQEYGEFLEKIAQKDYQNAPEILKIATLNNNLQELINNNHSAGVFITRARVGHISEARKSEYGQALTLEEQKQIPEVIAQAKEAYADDKSGFIIPFADKNNGEKINLIILDSDNKGNFLITAKKVNSAELSNPKYKKLARAGVEPATTTPPLKTEQKPTEAISPASDEIIPQPTPQNFIKDFETNNPDIIKTLKNIQSFEPLYHYKESMKLLESYASQIIATEHPLIKGYLKELELQFTNYIQALANQRITGGFLGTHTYSQAQAHTNTTQKYSQALKNMDDLIKAARKKDYIFNTLNASDNALVFTTATSTGEPRVAIRLTSQDYKLQKSLKKLKISYNPNYNQYQTTIENYHARKEAIQDLLDLQLPEISKAEQDNIKQQAKAHSKALHKTNPFEQAIGDNVEKTAKTAPASDSTKGVDLSLNSSEIMPPTTQTPTTQKGLFDEADSSATTPPQKEPTQKGKTDFNMLVLESWSKDNEYLRDILDFIKANPLAQKIDSQLTEKWGYDSDVPPLVVFDSALLLKDKEAFLQTKDPLTPKQMQRFREKAERHFAVAQKYGLDLDGFYDFAREWRKVVNNYQNYGHTNRKKIETSLDSSTPTPQATPKADSTPKALTPQEATKLLESKQGARLPQELDIQSFLKSLESVENKENFIAHLQKKGDAQSRLAYLHIVEPTLKHPDIELTKGERKTKIKVFNDGENFYSFLIADFQDKRLFTFLPKARKGYIESKIKNADLIHTFTSQASKDQEPNGLARESIAQDLQDTPKVDSNALLKSAMKKFAYDEKKAKDLLEWHKDSSPLTKDENGLPKVFYHGTSSDKVFEVFNKDKIHSGYGFWFGDDIADRAVKENTTGKAPIIKAFLQMKKPFIFSNQGITAQNIDEYAYITGISKKRITELYEAKEAFNTLEKMIQRDTQADYVWAGAVDYFEIEKGGKELNIFDYRQLDLSDQTIAFLDRMRTKGITARGIDISPTRQYESAQEARETLERLKEKGYDSMVYANSEFVVFDSNQIKHIENRGVESESGRKYFNDSSPNIFHSNPHLGAGLLGGSVAGVEQDENGQWRFSPEKFALGLLGSTAGSKAVSSGKYAIMRRMEAKKQDKRLYNVFKAIDSSAKYGSKMNLIGKENLNAETLAYALARNKRFAINKLDEKVAKELGFKYPQDVRRSIDPNNVAHTLNRHGEQSNLVKFSGQKPVTLDEIAKYQDYADNATHKGISIGKRQETASISARQLDGEFYVVVEQIQKGRNELGFKTMYFERGILDDEKFNKLLKK</sequence>
<evidence type="ECO:0000313" key="2">
    <source>
        <dbReference type="Proteomes" id="UP001173802"/>
    </source>
</evidence>
<dbReference type="EMBL" id="JANURN010000019">
    <property type="protein sequence ID" value="MDL0083076.1"/>
    <property type="molecule type" value="Genomic_DNA"/>
</dbReference>